<dbReference type="PANTHER" id="PTHR33979">
    <property type="entry name" value="OS02G0221600 PROTEIN"/>
    <property type="match status" value="1"/>
</dbReference>
<evidence type="ECO:0000256" key="1">
    <source>
        <dbReference type="SAM" id="Phobius"/>
    </source>
</evidence>
<evidence type="ECO:0000313" key="2">
    <source>
        <dbReference type="EnsemblProtists" id="EOD36247"/>
    </source>
</evidence>
<dbReference type="Proteomes" id="UP000013827">
    <property type="component" value="Unassembled WGS sequence"/>
</dbReference>
<proteinExistence type="predicted"/>
<organism evidence="2 3">
    <name type="scientific">Emiliania huxleyi (strain CCMP1516)</name>
    <dbReference type="NCBI Taxonomy" id="280463"/>
    <lineage>
        <taxon>Eukaryota</taxon>
        <taxon>Haptista</taxon>
        <taxon>Haptophyta</taxon>
        <taxon>Prymnesiophyceae</taxon>
        <taxon>Isochrysidales</taxon>
        <taxon>Noelaerhabdaceae</taxon>
        <taxon>Emiliania</taxon>
    </lineage>
</organism>
<dbReference type="STRING" id="2903.R1DMN5"/>
<dbReference type="RefSeq" id="XP_005788676.1">
    <property type="nucleotide sequence ID" value="XM_005788619.1"/>
</dbReference>
<protein>
    <submittedName>
        <fullName evidence="2">Uncharacterized protein</fullName>
    </submittedName>
</protein>
<dbReference type="AlphaFoldDB" id="A0A0D3KKG2"/>
<reference evidence="2" key="2">
    <citation type="submission" date="2024-10" db="UniProtKB">
        <authorList>
            <consortium name="EnsemblProtists"/>
        </authorList>
    </citation>
    <scope>IDENTIFICATION</scope>
</reference>
<keyword evidence="1" id="KW-1133">Transmembrane helix</keyword>
<feature type="transmembrane region" description="Helical" evidence="1">
    <location>
        <begin position="139"/>
        <end position="161"/>
    </location>
</feature>
<dbReference type="PANTHER" id="PTHR33979:SF2">
    <property type="entry name" value="PEPTIDASE M50B-LIKE-DOMAIN-CONTAINING PROTEIN"/>
    <property type="match status" value="1"/>
</dbReference>
<feature type="transmembrane region" description="Helical" evidence="1">
    <location>
        <begin position="173"/>
        <end position="192"/>
    </location>
</feature>
<dbReference type="KEGG" id="ehx:EMIHUDRAFT_45247"/>
<feature type="transmembrane region" description="Helical" evidence="1">
    <location>
        <begin position="6"/>
        <end position="24"/>
    </location>
</feature>
<accession>A0A0D3KKG2</accession>
<dbReference type="GeneID" id="17281517"/>
<dbReference type="Pfam" id="PF13398">
    <property type="entry name" value="Peptidase_M50B"/>
    <property type="match status" value="1"/>
</dbReference>
<keyword evidence="1" id="KW-0812">Transmembrane</keyword>
<dbReference type="OMA" id="DWLYCLE"/>
<name>A0A0D3KKG2_EMIH1</name>
<feature type="transmembrane region" description="Helical" evidence="1">
    <location>
        <begin position="83"/>
        <end position="101"/>
    </location>
</feature>
<keyword evidence="1" id="KW-0472">Membrane</keyword>
<feature type="transmembrane region" description="Helical" evidence="1">
    <location>
        <begin position="107"/>
        <end position="127"/>
    </location>
</feature>
<dbReference type="HOGENOM" id="CLU_066780_1_0_1"/>
<dbReference type="PaxDb" id="2903-EOD36247"/>
<sequence length="202" mass="22310">CCNDEQTFFIVTFSCYVAAVGLVWRSPVFKPFKLWTTLMHEFSHACGAWLTCNKVTGIEVHWNEGGLTHWQGDTRRMTMSKHVVLPAGYLGSTLWGVLTILSVSNYGWARVTGCVMLTACVICLAYAIFGKSNEERTPLIACCIAFGALLGTTTVLSYVMGGDPGSHNHIWDLLLYSVLLFVGTLNAMYATVDIYDDTISRT</sequence>
<keyword evidence="3" id="KW-1185">Reference proteome</keyword>
<reference evidence="3" key="1">
    <citation type="journal article" date="2013" name="Nature">
        <title>Pan genome of the phytoplankton Emiliania underpins its global distribution.</title>
        <authorList>
            <person name="Read B.A."/>
            <person name="Kegel J."/>
            <person name="Klute M.J."/>
            <person name="Kuo A."/>
            <person name="Lefebvre S.C."/>
            <person name="Maumus F."/>
            <person name="Mayer C."/>
            <person name="Miller J."/>
            <person name="Monier A."/>
            <person name="Salamov A."/>
            <person name="Young J."/>
            <person name="Aguilar M."/>
            <person name="Claverie J.M."/>
            <person name="Frickenhaus S."/>
            <person name="Gonzalez K."/>
            <person name="Herman E.K."/>
            <person name="Lin Y.C."/>
            <person name="Napier J."/>
            <person name="Ogata H."/>
            <person name="Sarno A.F."/>
            <person name="Shmutz J."/>
            <person name="Schroeder D."/>
            <person name="de Vargas C."/>
            <person name="Verret F."/>
            <person name="von Dassow P."/>
            <person name="Valentin K."/>
            <person name="Van de Peer Y."/>
            <person name="Wheeler G."/>
            <person name="Dacks J.B."/>
            <person name="Delwiche C.F."/>
            <person name="Dyhrman S.T."/>
            <person name="Glockner G."/>
            <person name="John U."/>
            <person name="Richards T."/>
            <person name="Worden A.Z."/>
            <person name="Zhang X."/>
            <person name="Grigoriev I.V."/>
            <person name="Allen A.E."/>
            <person name="Bidle K."/>
            <person name="Borodovsky M."/>
            <person name="Bowler C."/>
            <person name="Brownlee C."/>
            <person name="Cock J.M."/>
            <person name="Elias M."/>
            <person name="Gladyshev V.N."/>
            <person name="Groth M."/>
            <person name="Guda C."/>
            <person name="Hadaegh A."/>
            <person name="Iglesias-Rodriguez M.D."/>
            <person name="Jenkins J."/>
            <person name="Jones B.M."/>
            <person name="Lawson T."/>
            <person name="Leese F."/>
            <person name="Lindquist E."/>
            <person name="Lobanov A."/>
            <person name="Lomsadze A."/>
            <person name="Malik S.B."/>
            <person name="Marsh M.E."/>
            <person name="Mackinder L."/>
            <person name="Mock T."/>
            <person name="Mueller-Roeber B."/>
            <person name="Pagarete A."/>
            <person name="Parker M."/>
            <person name="Probert I."/>
            <person name="Quesneville H."/>
            <person name="Raines C."/>
            <person name="Rensing S.A."/>
            <person name="Riano-Pachon D.M."/>
            <person name="Richier S."/>
            <person name="Rokitta S."/>
            <person name="Shiraiwa Y."/>
            <person name="Soanes D.M."/>
            <person name="van der Giezen M."/>
            <person name="Wahlund T.M."/>
            <person name="Williams B."/>
            <person name="Wilson W."/>
            <person name="Wolfe G."/>
            <person name="Wurch L.L."/>
        </authorList>
    </citation>
    <scope>NUCLEOTIDE SEQUENCE</scope>
</reference>
<dbReference type="EnsemblProtists" id="EOD36247">
    <property type="protein sequence ID" value="EOD36247"/>
    <property type="gene ID" value="EMIHUDRAFT_45247"/>
</dbReference>
<evidence type="ECO:0000313" key="3">
    <source>
        <dbReference type="Proteomes" id="UP000013827"/>
    </source>
</evidence>
<dbReference type="eggNOG" id="ENOG502QPXP">
    <property type="taxonomic scope" value="Eukaryota"/>
</dbReference>
<dbReference type="InterPro" id="IPR049500">
    <property type="entry name" value="Peptidase_M50B-like"/>
</dbReference>